<evidence type="ECO:0000256" key="7">
    <source>
        <dbReference type="ARBA" id="ARBA00023002"/>
    </source>
</evidence>
<evidence type="ECO:0000256" key="6">
    <source>
        <dbReference type="ARBA" id="ARBA00022919"/>
    </source>
</evidence>
<dbReference type="RefSeq" id="XP_035319807.1">
    <property type="nucleotide sequence ID" value="XM_035464097.1"/>
</dbReference>
<keyword evidence="4" id="KW-0256">Endoplasmic reticulum</keyword>
<dbReference type="GO" id="GO:0005789">
    <property type="term" value="C:endoplasmic reticulum membrane"/>
    <property type="evidence" value="ECO:0007669"/>
    <property type="project" value="TreeGrafter"/>
</dbReference>
<evidence type="ECO:0000256" key="2">
    <source>
        <dbReference type="ARBA" id="ARBA00004760"/>
    </source>
</evidence>
<keyword evidence="8" id="KW-0443">Lipid metabolism</keyword>
<dbReference type="PANTHER" id="PTHR43550:SF3">
    <property type="entry name" value="3-KETODIHYDROSPHINGOSINE REDUCTASE"/>
    <property type="match status" value="1"/>
</dbReference>
<dbReference type="EC" id="1.1.1.102" evidence="9"/>
<dbReference type="Pfam" id="PF00106">
    <property type="entry name" value="adh_short"/>
    <property type="match status" value="1"/>
</dbReference>
<proteinExistence type="predicted"/>
<keyword evidence="12" id="KW-0812">Transmembrane</keyword>
<keyword evidence="6" id="KW-0746">Sphingolipid metabolism</keyword>
<accession>A0A9P4YQZ5</accession>
<dbReference type="PRINTS" id="PR00081">
    <property type="entry name" value="GDHRDH"/>
</dbReference>
<keyword evidence="12" id="KW-0472">Membrane</keyword>
<keyword evidence="5" id="KW-0521">NADP</keyword>
<reference evidence="13" key="1">
    <citation type="submission" date="2020-03" db="EMBL/GenBank/DDBJ databases">
        <title>Site-based positive gene gene selection in Geosmithia morbida across the United States reveals a broad range of putative effectors and factors for local host and environmental adapation.</title>
        <authorList>
            <person name="Onufrak A."/>
            <person name="Murdoch R.W."/>
            <person name="Gazis R."/>
            <person name="Huff M."/>
            <person name="Staton M."/>
            <person name="Klingeman W."/>
            <person name="Hadziabdic D."/>
        </authorList>
    </citation>
    <scope>NUCLEOTIDE SEQUENCE</scope>
    <source>
        <strain evidence="13">1262</strain>
    </source>
</reference>
<comment type="pathway">
    <text evidence="3">Sphingolipid metabolism.</text>
</comment>
<dbReference type="GeneID" id="55968347"/>
<keyword evidence="7" id="KW-0560">Oxidoreductase</keyword>
<comment type="catalytic activity">
    <reaction evidence="11">
        <text>sphinganine + NADP(+) = 3-oxosphinganine + NADPH + H(+)</text>
        <dbReference type="Rhea" id="RHEA:22640"/>
        <dbReference type="ChEBI" id="CHEBI:15378"/>
        <dbReference type="ChEBI" id="CHEBI:57783"/>
        <dbReference type="ChEBI" id="CHEBI:57817"/>
        <dbReference type="ChEBI" id="CHEBI:58299"/>
        <dbReference type="ChEBI" id="CHEBI:58349"/>
        <dbReference type="EC" id="1.1.1.102"/>
    </reaction>
    <physiologicalReaction direction="right-to-left" evidence="11">
        <dbReference type="Rhea" id="RHEA:22642"/>
    </physiologicalReaction>
</comment>
<gene>
    <name evidence="13" type="ORF">GMORB2_2117</name>
</gene>
<evidence type="ECO:0000256" key="11">
    <source>
        <dbReference type="ARBA" id="ARBA00048930"/>
    </source>
</evidence>
<feature type="transmembrane region" description="Helical" evidence="12">
    <location>
        <begin position="6"/>
        <end position="27"/>
    </location>
</feature>
<dbReference type="InterPro" id="IPR002347">
    <property type="entry name" value="SDR_fam"/>
</dbReference>
<dbReference type="GO" id="GO:0030148">
    <property type="term" value="P:sphingolipid biosynthetic process"/>
    <property type="evidence" value="ECO:0007669"/>
    <property type="project" value="InterPro"/>
</dbReference>
<dbReference type="Proteomes" id="UP000749293">
    <property type="component" value="Unassembled WGS sequence"/>
</dbReference>
<evidence type="ECO:0000256" key="8">
    <source>
        <dbReference type="ARBA" id="ARBA00023098"/>
    </source>
</evidence>
<feature type="transmembrane region" description="Helical" evidence="12">
    <location>
        <begin position="301"/>
        <end position="323"/>
    </location>
</feature>
<dbReference type="InterPro" id="IPR036291">
    <property type="entry name" value="NAD(P)-bd_dom_sf"/>
</dbReference>
<evidence type="ECO:0000256" key="10">
    <source>
        <dbReference type="ARBA" id="ARBA00044737"/>
    </source>
</evidence>
<dbReference type="PANTHER" id="PTHR43550">
    <property type="entry name" value="3-KETODIHYDROSPHINGOSINE REDUCTASE"/>
    <property type="match status" value="1"/>
</dbReference>
<evidence type="ECO:0000313" key="14">
    <source>
        <dbReference type="Proteomes" id="UP000749293"/>
    </source>
</evidence>
<dbReference type="GO" id="GO:0006666">
    <property type="term" value="P:3-keto-sphinganine metabolic process"/>
    <property type="evidence" value="ECO:0007669"/>
    <property type="project" value="InterPro"/>
</dbReference>
<dbReference type="EMBL" id="JAANYQ010000013">
    <property type="protein sequence ID" value="KAF4121155.1"/>
    <property type="molecule type" value="Genomic_DNA"/>
</dbReference>
<dbReference type="SUPFAM" id="SSF51735">
    <property type="entry name" value="NAD(P)-binding Rossmann-fold domains"/>
    <property type="match status" value="1"/>
</dbReference>
<evidence type="ECO:0000313" key="13">
    <source>
        <dbReference type="EMBL" id="KAF4121155.1"/>
    </source>
</evidence>
<comment type="function">
    <text evidence="10">Catalyzes the reduction of 3'-oxosphinganine (3-ketodihydrosphingosine/KDS) to sphinganine (dihydrosphingosine/DHS), the second step of de novo sphingolipid biosynthesis.</text>
</comment>
<feature type="transmembrane region" description="Helical" evidence="12">
    <location>
        <begin position="275"/>
        <end position="295"/>
    </location>
</feature>
<dbReference type="InterPro" id="IPR045022">
    <property type="entry name" value="KDSR-like"/>
</dbReference>
<comment type="subcellular location">
    <subcellularLocation>
        <location evidence="1">Endoplasmic reticulum</location>
    </subcellularLocation>
</comment>
<evidence type="ECO:0000256" key="5">
    <source>
        <dbReference type="ARBA" id="ARBA00022857"/>
    </source>
</evidence>
<evidence type="ECO:0000256" key="9">
    <source>
        <dbReference type="ARBA" id="ARBA00026112"/>
    </source>
</evidence>
<comment type="caution">
    <text evidence="13">The sequence shown here is derived from an EMBL/GenBank/DDBJ whole genome shotgun (WGS) entry which is preliminary data.</text>
</comment>
<keyword evidence="12" id="KW-1133">Transmembrane helix</keyword>
<evidence type="ECO:0000256" key="12">
    <source>
        <dbReference type="SAM" id="Phobius"/>
    </source>
</evidence>
<dbReference type="GO" id="GO:0047560">
    <property type="term" value="F:3-dehydrosphinganine reductase activity"/>
    <property type="evidence" value="ECO:0007669"/>
    <property type="project" value="UniProtKB-EC"/>
</dbReference>
<dbReference type="OrthoDB" id="10267115at2759"/>
<keyword evidence="14" id="KW-1185">Reference proteome</keyword>
<dbReference type="CDD" id="cd08939">
    <property type="entry name" value="KDSR-like_SDR_c"/>
    <property type="match status" value="1"/>
</dbReference>
<evidence type="ECO:0000256" key="3">
    <source>
        <dbReference type="ARBA" id="ARBA00004991"/>
    </source>
</evidence>
<comment type="pathway">
    <text evidence="2">Lipid metabolism; sphingolipid metabolism.</text>
</comment>
<protein>
    <recommendedName>
        <fullName evidence="9">3-dehydrosphinganine reductase</fullName>
        <ecNumber evidence="9">1.1.1.102</ecNumber>
    </recommendedName>
</protein>
<dbReference type="AlphaFoldDB" id="A0A9P4YQZ5"/>
<name>A0A9P4YQZ5_9HYPO</name>
<dbReference type="Gene3D" id="3.40.50.720">
    <property type="entry name" value="NAD(P)-binding Rossmann-like Domain"/>
    <property type="match status" value="1"/>
</dbReference>
<evidence type="ECO:0000256" key="1">
    <source>
        <dbReference type="ARBA" id="ARBA00004240"/>
    </source>
</evidence>
<sequence>MEGKTVAGIVLASLTILYAVHSMGLFARNKMPVEGKTVLITGASEGMGLAVAKQLSSKGANVVLVSRSVDKLKAALLEVKAAARDSGTQRFHYISADVSAPSYAGPVLTETKRLNGGQPPDIVWCIAGLATPELFNDMDMVSMRRQMDVNYFGTAEMCQAALREWQAPEAPVEATPRHLILTSSAIVFFPVPGYLPYLPSKFAIRGLAEGLSREALLYPQRVEVHLVCPGTILSPGFEREEKIKPEITKQLEASDPRQTPDEVARSSIRGLENGNFFVTVNLFNWLMQVGTLGSANRNGTGILDSIVACLMSFIIWPIVHFALHGDIKKFGKANGHPSTYKKD</sequence>
<organism evidence="13 14">
    <name type="scientific">Geosmithia morbida</name>
    <dbReference type="NCBI Taxonomy" id="1094350"/>
    <lineage>
        <taxon>Eukaryota</taxon>
        <taxon>Fungi</taxon>
        <taxon>Dikarya</taxon>
        <taxon>Ascomycota</taxon>
        <taxon>Pezizomycotina</taxon>
        <taxon>Sordariomycetes</taxon>
        <taxon>Hypocreomycetidae</taxon>
        <taxon>Hypocreales</taxon>
        <taxon>Bionectriaceae</taxon>
        <taxon>Geosmithia</taxon>
    </lineage>
</organism>
<evidence type="ECO:0000256" key="4">
    <source>
        <dbReference type="ARBA" id="ARBA00022824"/>
    </source>
</evidence>